<organism evidence="3 4">
    <name type="scientific">Stygiobacter electus</name>
    <dbReference type="NCBI Taxonomy" id="3032292"/>
    <lineage>
        <taxon>Bacteria</taxon>
        <taxon>Pseudomonadati</taxon>
        <taxon>Ignavibacteriota</taxon>
        <taxon>Ignavibacteria</taxon>
        <taxon>Ignavibacteriales</taxon>
        <taxon>Melioribacteraceae</taxon>
        <taxon>Stygiobacter</taxon>
    </lineage>
</organism>
<reference evidence="3" key="1">
    <citation type="submission" date="2023-03" db="EMBL/GenBank/DDBJ databases">
        <title>Stygiobacter electus gen. nov., sp. nov., facultatively anaerobic thermotolerant bacterium of the class Ignavibacteria from a well of Yessentuki mineral water deposit.</title>
        <authorList>
            <person name="Podosokorskaya O.A."/>
            <person name="Elcheninov A.G."/>
            <person name="Petrova N.F."/>
            <person name="Zavarzina D.G."/>
            <person name="Kublanov I.V."/>
            <person name="Merkel A.Y."/>
        </authorList>
    </citation>
    <scope>NUCLEOTIDE SEQUENCE</scope>
    <source>
        <strain evidence="3">09-Me</strain>
    </source>
</reference>
<dbReference type="AlphaFoldDB" id="A0AAE3TEG9"/>
<evidence type="ECO:0000256" key="2">
    <source>
        <dbReference type="SAM" id="SignalP"/>
    </source>
</evidence>
<evidence type="ECO:0000256" key="1">
    <source>
        <dbReference type="SAM" id="MobiDB-lite"/>
    </source>
</evidence>
<evidence type="ECO:0000313" key="4">
    <source>
        <dbReference type="Proteomes" id="UP001221302"/>
    </source>
</evidence>
<keyword evidence="2" id="KW-0732">Signal</keyword>
<protein>
    <recommendedName>
        <fullName evidence="5">Pentapeptide MXKDX repeat protein</fullName>
    </recommendedName>
</protein>
<comment type="caution">
    <text evidence="3">The sequence shown here is derived from an EMBL/GenBank/DDBJ whole genome shotgun (WGS) entry which is preliminary data.</text>
</comment>
<dbReference type="RefSeq" id="WP_321536043.1">
    <property type="nucleotide sequence ID" value="NZ_JARGDL010000011.1"/>
</dbReference>
<evidence type="ECO:0000313" key="3">
    <source>
        <dbReference type="EMBL" id="MDF1612273.1"/>
    </source>
</evidence>
<evidence type="ECO:0008006" key="5">
    <source>
        <dbReference type="Google" id="ProtNLM"/>
    </source>
</evidence>
<gene>
    <name evidence="3" type="ORF">P0M35_08935</name>
</gene>
<feature type="chain" id="PRO_5042104936" description="Pentapeptide MXKDX repeat protein" evidence="2">
    <location>
        <begin position="16"/>
        <end position="53"/>
    </location>
</feature>
<keyword evidence="4" id="KW-1185">Reference proteome</keyword>
<accession>A0AAE3TEG9</accession>
<feature type="signal peptide" evidence="2">
    <location>
        <begin position="1"/>
        <end position="15"/>
    </location>
</feature>
<dbReference type="EMBL" id="JARGDL010000011">
    <property type="protein sequence ID" value="MDF1612273.1"/>
    <property type="molecule type" value="Genomic_DNA"/>
</dbReference>
<proteinExistence type="predicted"/>
<feature type="region of interest" description="Disordered" evidence="1">
    <location>
        <begin position="30"/>
        <end position="53"/>
    </location>
</feature>
<name>A0AAE3TEG9_9BACT</name>
<feature type="compositionally biased region" description="Polar residues" evidence="1">
    <location>
        <begin position="44"/>
        <end position="53"/>
    </location>
</feature>
<dbReference type="Proteomes" id="UP001221302">
    <property type="component" value="Unassembled WGS sequence"/>
</dbReference>
<sequence length="53" mass="6122">MFLVLMFLISVPALAQGKYDSTEAKHKTMKHDHKMKHGMKDSAHQLTIKNKKK</sequence>